<dbReference type="Gene3D" id="3.40.50.2300">
    <property type="match status" value="2"/>
</dbReference>
<evidence type="ECO:0000256" key="3">
    <source>
        <dbReference type="ARBA" id="ARBA00022970"/>
    </source>
</evidence>
<accession>A0ABV3SPC1</accession>
<protein>
    <submittedName>
        <fullName evidence="6">ABC transporter substrate-binding protein</fullName>
    </submittedName>
</protein>
<dbReference type="EMBL" id="JBDPGJ010000006">
    <property type="protein sequence ID" value="MEX0408644.1"/>
    <property type="molecule type" value="Genomic_DNA"/>
</dbReference>
<feature type="chain" id="PRO_5045217870" evidence="4">
    <location>
        <begin position="30"/>
        <end position="403"/>
    </location>
</feature>
<feature type="domain" description="Leucine-binding protein" evidence="5">
    <location>
        <begin position="35"/>
        <end position="380"/>
    </location>
</feature>
<sequence>MFFERRKAQGVVAGAVFAAAMAVSNFAVAQETVHKIAITFPLTGIAASQGEVASKAVNLAVKEINESGMLGDGARMEPFFFDSQAKPDTGVRALQQAISIEDVPYALTGYSGVSRAQAPVAERNERLLVNVGGASPALSDLSPWFFNAIPLTHLQAPVLARYLVEDLGERKAALIYRDDDLGRGLQQVLAPAMEAFGGEVVAEEAFLPGAHDFRLQLSRIRAADPDVVYIGGVATEVGAIIAQGTSLGLTPRWASYGAYNHKSTIELGGQAANGGVYTNPSNFGPDLEPFPAYQRMMEAWEAEYGSTDDLDYVASQFYMGTRLYAELIKRLKEAGEEVTPANMRDLMDDAVFEDTVTGGMSFDEQRNALTSIAIYQLKNGEFSPVTVYTADQVREINQLMPDK</sequence>
<dbReference type="Proteomes" id="UP001556692">
    <property type="component" value="Unassembled WGS sequence"/>
</dbReference>
<comment type="caution">
    <text evidence="6">The sequence shown here is derived from an EMBL/GenBank/DDBJ whole genome shotgun (WGS) entry which is preliminary data.</text>
</comment>
<feature type="signal peptide" evidence="4">
    <location>
        <begin position="1"/>
        <end position="29"/>
    </location>
</feature>
<dbReference type="InterPro" id="IPR028082">
    <property type="entry name" value="Peripla_BP_I"/>
</dbReference>
<reference evidence="6 7" key="1">
    <citation type="submission" date="2024-05" db="EMBL/GenBank/DDBJ databases">
        <authorList>
            <person name="Jiang F."/>
        </authorList>
    </citation>
    <scope>NUCLEOTIDE SEQUENCE [LARGE SCALE GENOMIC DNA]</scope>
    <source>
        <strain evidence="6 7">LZ166</strain>
    </source>
</reference>
<keyword evidence="7" id="KW-1185">Reference proteome</keyword>
<keyword evidence="3" id="KW-0813">Transport</keyword>
<dbReference type="InterPro" id="IPR028081">
    <property type="entry name" value="Leu-bd"/>
</dbReference>
<evidence type="ECO:0000256" key="1">
    <source>
        <dbReference type="ARBA" id="ARBA00010062"/>
    </source>
</evidence>
<evidence type="ECO:0000313" key="6">
    <source>
        <dbReference type="EMBL" id="MEX0408644.1"/>
    </source>
</evidence>
<keyword evidence="2 4" id="KW-0732">Signal</keyword>
<evidence type="ECO:0000256" key="4">
    <source>
        <dbReference type="SAM" id="SignalP"/>
    </source>
</evidence>
<comment type="similarity">
    <text evidence="1">Belongs to the leucine-binding protein family.</text>
</comment>
<dbReference type="PANTHER" id="PTHR30483:SF6">
    <property type="entry name" value="PERIPLASMIC BINDING PROTEIN OF ABC TRANSPORTER FOR NATURAL AMINO ACIDS"/>
    <property type="match status" value="1"/>
</dbReference>
<proteinExistence type="inferred from homology"/>
<dbReference type="RefSeq" id="WP_367956520.1">
    <property type="nucleotide sequence ID" value="NZ_JBDPGJ010000006.1"/>
</dbReference>
<name>A0ABV3SPC1_9HYPH</name>
<organism evidence="6 7">
    <name type="scientific">Aquibium pacificus</name>
    <dbReference type="NCBI Taxonomy" id="3153579"/>
    <lineage>
        <taxon>Bacteria</taxon>
        <taxon>Pseudomonadati</taxon>
        <taxon>Pseudomonadota</taxon>
        <taxon>Alphaproteobacteria</taxon>
        <taxon>Hyphomicrobiales</taxon>
        <taxon>Phyllobacteriaceae</taxon>
        <taxon>Aquibium</taxon>
    </lineage>
</organism>
<dbReference type="Pfam" id="PF13458">
    <property type="entry name" value="Peripla_BP_6"/>
    <property type="match status" value="1"/>
</dbReference>
<gene>
    <name evidence="6" type="ORF">ABGN05_23605</name>
</gene>
<dbReference type="InterPro" id="IPR051010">
    <property type="entry name" value="BCAA_transport"/>
</dbReference>
<dbReference type="SUPFAM" id="SSF53822">
    <property type="entry name" value="Periplasmic binding protein-like I"/>
    <property type="match status" value="1"/>
</dbReference>
<evidence type="ECO:0000313" key="7">
    <source>
        <dbReference type="Proteomes" id="UP001556692"/>
    </source>
</evidence>
<keyword evidence="3" id="KW-0029">Amino-acid transport</keyword>
<evidence type="ECO:0000259" key="5">
    <source>
        <dbReference type="Pfam" id="PF13458"/>
    </source>
</evidence>
<dbReference type="PANTHER" id="PTHR30483">
    <property type="entry name" value="LEUCINE-SPECIFIC-BINDING PROTEIN"/>
    <property type="match status" value="1"/>
</dbReference>
<evidence type="ECO:0000256" key="2">
    <source>
        <dbReference type="ARBA" id="ARBA00022729"/>
    </source>
</evidence>